<reference evidence="2" key="1">
    <citation type="submission" date="2012-11" db="EMBL/GenBank/DDBJ databases">
        <title>Permanent draft genomes of Rhodopirellula europaea strain SH398 and 6C.</title>
        <authorList>
            <person name="Richter M."/>
            <person name="Richter-Heitmann T."/>
            <person name="Frank C."/>
            <person name="Harder J."/>
            <person name="Glockner F.O."/>
        </authorList>
    </citation>
    <scope>NUCLEOTIDE SEQUENCE</scope>
    <source>
        <strain evidence="2">6C</strain>
    </source>
</reference>
<dbReference type="Proteomes" id="UP000011529">
    <property type="component" value="Unassembled WGS sequence"/>
</dbReference>
<dbReference type="EMBL" id="ANMO01000228">
    <property type="protein sequence ID" value="EMB14160.1"/>
    <property type="molecule type" value="Genomic_DNA"/>
</dbReference>
<dbReference type="PATRIC" id="fig|1263867.3.peg.5438"/>
<evidence type="ECO:0000256" key="1">
    <source>
        <dbReference type="SAM" id="MobiDB-lite"/>
    </source>
</evidence>
<proteinExistence type="predicted"/>
<keyword evidence="3" id="KW-1185">Reference proteome</keyword>
<accession>M2ABP0</accession>
<evidence type="ECO:0000313" key="3">
    <source>
        <dbReference type="Proteomes" id="UP000011529"/>
    </source>
</evidence>
<evidence type="ECO:0000313" key="2">
    <source>
        <dbReference type="EMBL" id="EMB14160.1"/>
    </source>
</evidence>
<feature type="region of interest" description="Disordered" evidence="1">
    <location>
        <begin position="1"/>
        <end position="33"/>
    </location>
</feature>
<dbReference type="AlphaFoldDB" id="M2ABP0"/>
<comment type="caution">
    <text evidence="2">The sequence shown here is derived from an EMBL/GenBank/DDBJ whole genome shotgun (WGS) entry which is preliminary data.</text>
</comment>
<reference evidence="2" key="2">
    <citation type="journal article" date="2013" name="Mar. Genomics">
        <title>Expression of sulfatases in Rhodopirellula baltica and the diversity of sulfatases in the genus Rhodopirellula.</title>
        <authorList>
            <person name="Wegner C.E."/>
            <person name="Richter-Heitmann T."/>
            <person name="Klindworth A."/>
            <person name="Klockow C."/>
            <person name="Richter M."/>
            <person name="Achstetter T."/>
            <person name="Glockner F.O."/>
            <person name="Harder J."/>
        </authorList>
    </citation>
    <scope>NUCLEOTIDE SEQUENCE [LARGE SCALE GENOMIC DNA]</scope>
    <source>
        <strain evidence="2">6C</strain>
    </source>
</reference>
<sequence>MYSNREWDEKIETIQGGKDVVSDDDPPTPDGNGRTCQALLAYGVLPMTVSLQRGLFCLEPANPP</sequence>
<gene>
    <name evidence="2" type="ORF">RE6C_05078</name>
</gene>
<feature type="compositionally biased region" description="Basic and acidic residues" evidence="1">
    <location>
        <begin position="1"/>
        <end position="12"/>
    </location>
</feature>
<protein>
    <submittedName>
        <fullName evidence="2">Uncharacterized protein</fullName>
    </submittedName>
</protein>
<name>M2ABP0_9BACT</name>
<organism evidence="2 3">
    <name type="scientific">Rhodopirellula europaea 6C</name>
    <dbReference type="NCBI Taxonomy" id="1263867"/>
    <lineage>
        <taxon>Bacteria</taxon>
        <taxon>Pseudomonadati</taxon>
        <taxon>Planctomycetota</taxon>
        <taxon>Planctomycetia</taxon>
        <taxon>Pirellulales</taxon>
        <taxon>Pirellulaceae</taxon>
        <taxon>Rhodopirellula</taxon>
    </lineage>
</organism>